<keyword evidence="5" id="KW-0679">Respiratory chain</keyword>
<evidence type="ECO:0000256" key="10">
    <source>
        <dbReference type="ARBA" id="ARBA00023002"/>
    </source>
</evidence>
<evidence type="ECO:0000256" key="5">
    <source>
        <dbReference type="ARBA" id="ARBA00022660"/>
    </source>
</evidence>
<name>A0ABD3MDZ0_9STRA</name>
<dbReference type="InterPro" id="IPR038659">
    <property type="entry name" value="AOX_sf"/>
</dbReference>
<evidence type="ECO:0000256" key="2">
    <source>
        <dbReference type="ARBA" id="ARBA00004370"/>
    </source>
</evidence>
<evidence type="ECO:0008006" key="15">
    <source>
        <dbReference type="Google" id="ProtNLM"/>
    </source>
</evidence>
<dbReference type="GO" id="GO:0046872">
    <property type="term" value="F:metal ion binding"/>
    <property type="evidence" value="ECO:0007669"/>
    <property type="project" value="UniProtKB-KW"/>
</dbReference>
<dbReference type="Proteomes" id="UP001530315">
    <property type="component" value="Unassembled WGS sequence"/>
</dbReference>
<evidence type="ECO:0000256" key="6">
    <source>
        <dbReference type="ARBA" id="ARBA00022692"/>
    </source>
</evidence>
<comment type="subcellular location">
    <subcellularLocation>
        <location evidence="2">Membrane</location>
    </subcellularLocation>
</comment>
<organism evidence="13 14">
    <name type="scientific">Stephanodiscus triporus</name>
    <dbReference type="NCBI Taxonomy" id="2934178"/>
    <lineage>
        <taxon>Eukaryota</taxon>
        <taxon>Sar</taxon>
        <taxon>Stramenopiles</taxon>
        <taxon>Ochrophyta</taxon>
        <taxon>Bacillariophyta</taxon>
        <taxon>Coscinodiscophyceae</taxon>
        <taxon>Thalassiosirophycidae</taxon>
        <taxon>Stephanodiscales</taxon>
        <taxon>Stephanodiscaceae</taxon>
        <taxon>Stephanodiscus</taxon>
    </lineage>
</organism>
<dbReference type="AlphaFoldDB" id="A0ABD3MDZ0"/>
<evidence type="ECO:0000256" key="8">
    <source>
        <dbReference type="ARBA" id="ARBA00022982"/>
    </source>
</evidence>
<dbReference type="PANTHER" id="PTHR31803:SF19">
    <property type="entry name" value="UBIQUINOL OXIDASE"/>
    <property type="match status" value="1"/>
</dbReference>
<comment type="similarity">
    <text evidence="3">Belongs to the alternative oxidase family.</text>
</comment>
<keyword evidence="8" id="KW-0249">Electron transport</keyword>
<dbReference type="PANTHER" id="PTHR31803">
    <property type="entry name" value="ALTERNATIVE OXIDASE"/>
    <property type="match status" value="1"/>
</dbReference>
<evidence type="ECO:0000256" key="11">
    <source>
        <dbReference type="ARBA" id="ARBA00023004"/>
    </source>
</evidence>
<gene>
    <name evidence="13" type="ORF">ACHAW5_001930</name>
</gene>
<keyword evidence="6" id="KW-0812">Transmembrane</keyword>
<evidence type="ECO:0000256" key="3">
    <source>
        <dbReference type="ARBA" id="ARBA00008388"/>
    </source>
</evidence>
<dbReference type="GO" id="GO:0016491">
    <property type="term" value="F:oxidoreductase activity"/>
    <property type="evidence" value="ECO:0007669"/>
    <property type="project" value="UniProtKB-KW"/>
</dbReference>
<keyword evidence="14" id="KW-1185">Reference proteome</keyword>
<dbReference type="Gene3D" id="1.20.1260.140">
    <property type="entry name" value="Alternative oxidase"/>
    <property type="match status" value="1"/>
</dbReference>
<evidence type="ECO:0000256" key="12">
    <source>
        <dbReference type="ARBA" id="ARBA00023136"/>
    </source>
</evidence>
<keyword evidence="12" id="KW-0472">Membrane</keyword>
<sequence>MLEATRKKQVARNALSKLLERQQRDMQQTLDLLTSLDGVDDDIFNRGDRRHLDVAALDDNDGNAPLSISVTNSIISSVAAGFDYGYISRSDGCRSESIKSRNYLGGDVRFEGYGPPGNVFALGSQQFARNLRAMIGEYNEEQSNPELTNAQRDLQTRLRGLTLNSTAIWERERARGPKVAPYVIKVPYYGLCYLLDVVFEGRNAFCRFFLLETVARMPYFSYITMLHLYETLGFWRRSADIKRIHFAEEWNEFHHLLIMESLGGDQPYWVRFLAQHSALAYYIALCMLWMLSPSLSYQFSEMLETHAVDTYGQFVDENEEKLKGLPPSLVAVEYYTIGLSDPLFGEYQTASVMDPQRRRKGVRKPGTDLRSLYDVMVAIRDDEGDHVQTMTSCLDPKVAVLSPALESRVLTGMALAAGASLLFGGTGFGSLGVGVGLNGGAEGLADMADGMTDLDSILTEDGSFGALNSIVGGLAGLANGMQEMFGTEAAVDDDVSGSALEDVVGGMDGFEMESIFELVKNIVVGILEIIRL</sequence>
<protein>
    <recommendedName>
        <fullName evidence="15">Ubiquinol oxidase</fullName>
    </recommendedName>
</protein>
<keyword evidence="11" id="KW-0408">Iron</keyword>
<comment type="caution">
    <text evidence="13">The sequence shown here is derived from an EMBL/GenBank/DDBJ whole genome shotgun (WGS) entry which is preliminary data.</text>
</comment>
<dbReference type="EMBL" id="JALLAZ020001843">
    <property type="protein sequence ID" value="KAL3761822.1"/>
    <property type="molecule type" value="Genomic_DNA"/>
</dbReference>
<dbReference type="InterPro" id="IPR002680">
    <property type="entry name" value="AOX"/>
</dbReference>
<keyword evidence="9" id="KW-1133">Transmembrane helix</keyword>
<evidence type="ECO:0000313" key="13">
    <source>
        <dbReference type="EMBL" id="KAL3761822.1"/>
    </source>
</evidence>
<comment type="cofactor">
    <cofactor evidence="1">
        <name>Fe cation</name>
        <dbReference type="ChEBI" id="CHEBI:24875"/>
    </cofactor>
</comment>
<dbReference type="Pfam" id="PF01786">
    <property type="entry name" value="AOX"/>
    <property type="match status" value="1"/>
</dbReference>
<evidence type="ECO:0000256" key="1">
    <source>
        <dbReference type="ARBA" id="ARBA00001962"/>
    </source>
</evidence>
<proteinExistence type="inferred from homology"/>
<evidence type="ECO:0000256" key="7">
    <source>
        <dbReference type="ARBA" id="ARBA00022723"/>
    </source>
</evidence>
<reference evidence="13 14" key="1">
    <citation type="submission" date="2024-10" db="EMBL/GenBank/DDBJ databases">
        <title>Updated reference genomes for cyclostephanoid diatoms.</title>
        <authorList>
            <person name="Roberts W.R."/>
            <person name="Alverson A.J."/>
        </authorList>
    </citation>
    <scope>NUCLEOTIDE SEQUENCE [LARGE SCALE GENOMIC DNA]</scope>
    <source>
        <strain evidence="13 14">AJA276-08</strain>
    </source>
</reference>
<keyword evidence="10" id="KW-0560">Oxidoreductase</keyword>
<accession>A0ABD3MDZ0</accession>
<keyword evidence="7" id="KW-0479">Metal-binding</keyword>
<evidence type="ECO:0000256" key="4">
    <source>
        <dbReference type="ARBA" id="ARBA00022448"/>
    </source>
</evidence>
<evidence type="ECO:0000256" key="9">
    <source>
        <dbReference type="ARBA" id="ARBA00022989"/>
    </source>
</evidence>
<keyword evidence="4" id="KW-0813">Transport</keyword>
<dbReference type="GO" id="GO:0016020">
    <property type="term" value="C:membrane"/>
    <property type="evidence" value="ECO:0007669"/>
    <property type="project" value="UniProtKB-SubCell"/>
</dbReference>
<evidence type="ECO:0000313" key="14">
    <source>
        <dbReference type="Proteomes" id="UP001530315"/>
    </source>
</evidence>